<keyword evidence="7" id="KW-1185">Reference proteome</keyword>
<dbReference type="SUPFAM" id="SSF103473">
    <property type="entry name" value="MFS general substrate transporter"/>
    <property type="match status" value="1"/>
</dbReference>
<dbReference type="PROSITE" id="PS50850">
    <property type="entry name" value="MFS"/>
    <property type="match status" value="1"/>
</dbReference>
<organism evidence="6 7">
    <name type="scientific">Rhodovibrio sodomensis</name>
    <dbReference type="NCBI Taxonomy" id="1088"/>
    <lineage>
        <taxon>Bacteria</taxon>
        <taxon>Pseudomonadati</taxon>
        <taxon>Pseudomonadota</taxon>
        <taxon>Alphaproteobacteria</taxon>
        <taxon>Rhodospirillales</taxon>
        <taxon>Rhodovibrionaceae</taxon>
        <taxon>Rhodovibrio</taxon>
    </lineage>
</organism>
<feature type="transmembrane region" description="Helical" evidence="4">
    <location>
        <begin position="295"/>
        <end position="314"/>
    </location>
</feature>
<evidence type="ECO:0000313" key="6">
    <source>
        <dbReference type="EMBL" id="MBK1671264.1"/>
    </source>
</evidence>
<feature type="transmembrane region" description="Helical" evidence="4">
    <location>
        <begin position="380"/>
        <end position="399"/>
    </location>
</feature>
<accession>A0ABS1DLZ5</accession>
<protein>
    <submittedName>
        <fullName evidence="6">MFS transporter</fullName>
    </submittedName>
</protein>
<feature type="transmembrane region" description="Helical" evidence="4">
    <location>
        <begin position="320"/>
        <end position="339"/>
    </location>
</feature>
<dbReference type="PANTHER" id="PTHR23521">
    <property type="entry name" value="TRANSPORTER MFS SUPERFAMILY"/>
    <property type="match status" value="1"/>
</dbReference>
<feature type="transmembrane region" description="Helical" evidence="4">
    <location>
        <begin position="93"/>
        <end position="112"/>
    </location>
</feature>
<dbReference type="EMBL" id="NRRL01000164">
    <property type="protein sequence ID" value="MBK1671264.1"/>
    <property type="molecule type" value="Genomic_DNA"/>
</dbReference>
<feature type="transmembrane region" description="Helical" evidence="4">
    <location>
        <begin position="264"/>
        <end position="283"/>
    </location>
</feature>
<feature type="transmembrane region" description="Helical" evidence="4">
    <location>
        <begin position="223"/>
        <end position="244"/>
    </location>
</feature>
<sequence>MNIYTNATVDATEAASEDPHGCWWGLAVLASAMLFGMTTWFSATAVVPQLGTVWPITSGQAAWLTIAVQLGFVVGALGSAILNMADLIAPRRLMLYGATGAAASNALLLAAPDVSVAIALRCLTGVFLAGVYPPAMKAMSTWFRFKRGTALGVMVGALTLGSATPHLVNGLGGLQWQLVIVVTSLLTLAGGLLAEVVGRDGPFPFPRGRFDPRMAWRVFTDRGVLFASLGYFGHMWELYAMWAWFSVFMGDTLSLQGVGAAGRWSAIATFAVIGIGAVGCWLGGVLGDRLGRARATILAMTISGACALAIGFLQTAPIPVILAVSLLWGFWVVADSAQFSTAVTEIGRQDYVGTALTLQLAIGFILTIPTIWVVPLIEEAVGWRFAFAILALGPVAGIVSMRKIRLLKST</sequence>
<name>A0ABS1DLZ5_9PROT</name>
<gene>
    <name evidence="6" type="ORF">CKO28_25010</name>
</gene>
<dbReference type="InterPro" id="IPR011701">
    <property type="entry name" value="MFS"/>
</dbReference>
<evidence type="ECO:0000313" key="7">
    <source>
        <dbReference type="Proteomes" id="UP001296873"/>
    </source>
</evidence>
<evidence type="ECO:0000256" key="1">
    <source>
        <dbReference type="ARBA" id="ARBA00022692"/>
    </source>
</evidence>
<feature type="transmembrane region" description="Helical" evidence="4">
    <location>
        <begin position="351"/>
        <end position="374"/>
    </location>
</feature>
<feature type="transmembrane region" description="Helical" evidence="4">
    <location>
        <begin position="174"/>
        <end position="197"/>
    </location>
</feature>
<feature type="transmembrane region" description="Helical" evidence="4">
    <location>
        <begin position="148"/>
        <end position="168"/>
    </location>
</feature>
<dbReference type="RefSeq" id="WP_200343943.1">
    <property type="nucleotide sequence ID" value="NZ_NRRL01000164.1"/>
</dbReference>
<feature type="transmembrane region" description="Helical" evidence="4">
    <location>
        <begin position="118"/>
        <end position="136"/>
    </location>
</feature>
<dbReference type="Gene3D" id="1.20.1250.20">
    <property type="entry name" value="MFS general substrate transporter like domains"/>
    <property type="match status" value="1"/>
</dbReference>
<dbReference type="InterPro" id="IPR020846">
    <property type="entry name" value="MFS_dom"/>
</dbReference>
<dbReference type="Pfam" id="PF07690">
    <property type="entry name" value="MFS_1"/>
    <property type="match status" value="1"/>
</dbReference>
<reference evidence="6 7" key="1">
    <citation type="journal article" date="2020" name="Microorganisms">
        <title>Osmotic Adaptation and Compatible Solute Biosynthesis of Phototrophic Bacteria as Revealed from Genome Analyses.</title>
        <authorList>
            <person name="Imhoff J.F."/>
            <person name="Rahn T."/>
            <person name="Kunzel S."/>
            <person name="Keller A."/>
            <person name="Neulinger S.C."/>
        </authorList>
    </citation>
    <scope>NUCLEOTIDE SEQUENCE [LARGE SCALE GENOMIC DNA]</scope>
    <source>
        <strain evidence="6 7">DSM 9895</strain>
    </source>
</reference>
<feature type="domain" description="Major facilitator superfamily (MFS) profile" evidence="5">
    <location>
        <begin position="223"/>
        <end position="410"/>
    </location>
</feature>
<keyword evidence="3 4" id="KW-0472">Membrane</keyword>
<evidence type="ECO:0000259" key="5">
    <source>
        <dbReference type="PROSITE" id="PS50850"/>
    </source>
</evidence>
<feature type="transmembrane region" description="Helical" evidence="4">
    <location>
        <begin position="21"/>
        <end position="41"/>
    </location>
</feature>
<dbReference type="PANTHER" id="PTHR23521:SF3">
    <property type="entry name" value="MFS TRANSPORTER"/>
    <property type="match status" value="1"/>
</dbReference>
<dbReference type="Proteomes" id="UP001296873">
    <property type="component" value="Unassembled WGS sequence"/>
</dbReference>
<evidence type="ECO:0000256" key="4">
    <source>
        <dbReference type="SAM" id="Phobius"/>
    </source>
</evidence>
<dbReference type="InterPro" id="IPR036259">
    <property type="entry name" value="MFS_trans_sf"/>
</dbReference>
<evidence type="ECO:0000256" key="3">
    <source>
        <dbReference type="ARBA" id="ARBA00023136"/>
    </source>
</evidence>
<comment type="caution">
    <text evidence="6">The sequence shown here is derived from an EMBL/GenBank/DDBJ whole genome shotgun (WGS) entry which is preliminary data.</text>
</comment>
<keyword evidence="2 4" id="KW-1133">Transmembrane helix</keyword>
<proteinExistence type="predicted"/>
<keyword evidence="1 4" id="KW-0812">Transmembrane</keyword>
<feature type="transmembrane region" description="Helical" evidence="4">
    <location>
        <begin position="61"/>
        <end position="81"/>
    </location>
</feature>
<evidence type="ECO:0000256" key="2">
    <source>
        <dbReference type="ARBA" id="ARBA00022989"/>
    </source>
</evidence>